<feature type="region of interest" description="Disordered" evidence="1">
    <location>
        <begin position="157"/>
        <end position="214"/>
    </location>
</feature>
<evidence type="ECO:0000313" key="2">
    <source>
        <dbReference type="EMBL" id="RKP26328.1"/>
    </source>
</evidence>
<keyword evidence="3" id="KW-1185">Reference proteome</keyword>
<name>A0A4P9Z1V8_9FUNG</name>
<feature type="compositionally biased region" description="Acidic residues" evidence="1">
    <location>
        <begin position="180"/>
        <end position="192"/>
    </location>
</feature>
<gene>
    <name evidence="2" type="ORF">SYNPS1DRAFT_27981</name>
</gene>
<accession>A0A4P9Z1V8</accession>
<protein>
    <submittedName>
        <fullName evidence="2">Uncharacterized protein</fullName>
    </submittedName>
</protein>
<feature type="compositionally biased region" description="Low complexity" evidence="1">
    <location>
        <begin position="161"/>
        <end position="173"/>
    </location>
</feature>
<evidence type="ECO:0000256" key="1">
    <source>
        <dbReference type="SAM" id="MobiDB-lite"/>
    </source>
</evidence>
<evidence type="ECO:0000313" key="3">
    <source>
        <dbReference type="Proteomes" id="UP000278143"/>
    </source>
</evidence>
<feature type="compositionally biased region" description="Acidic residues" evidence="1">
    <location>
        <begin position="352"/>
        <end position="363"/>
    </location>
</feature>
<sequence length="442" mass="48582">MERLRNPTIKRLVMELASEIAARPNGESKLFEDRLLAQLLDVEPKPDNSAKFIVSDRFTFIPGVLHPESIQSDGEWWGEEEEEEHAGMLANPTRGVQHSRRCTARVQIWHPRHYQADTVNIRLDIHSANVYEMPMALRKLGSPIHIMSDPLIRTLLHLPDSPSSSPSSPSSPSTASTNKDEEDKEDKEEDEASASPKVDAMSDGKCCRQSAQALPPTPMQLSGRWAAVDMLMQCAYTAVRQGFDLNDRQCYLTDAELQSLLGQLNVGSTTSMDMDAPDAPYEFLWIADNVTASDMWTWAARRSDHMYKEQMPDLTSKAADTSDAQLFNDHLAHCLASHLQQLNLSSLQEEQASAEEEMDDDDSSSSSSSNVSWHDARSTISSPTAQSGTPTIAATDPSADSEPASQHEQNGAILAAFPASPVDEEEEAADARIDASMPATTA</sequence>
<organism evidence="2 3">
    <name type="scientific">Syncephalis pseudoplumigaleata</name>
    <dbReference type="NCBI Taxonomy" id="1712513"/>
    <lineage>
        <taxon>Eukaryota</taxon>
        <taxon>Fungi</taxon>
        <taxon>Fungi incertae sedis</taxon>
        <taxon>Zoopagomycota</taxon>
        <taxon>Zoopagomycotina</taxon>
        <taxon>Zoopagomycetes</taxon>
        <taxon>Zoopagales</taxon>
        <taxon>Piptocephalidaceae</taxon>
        <taxon>Syncephalis</taxon>
    </lineage>
</organism>
<dbReference type="EMBL" id="KZ989453">
    <property type="protein sequence ID" value="RKP26328.1"/>
    <property type="molecule type" value="Genomic_DNA"/>
</dbReference>
<feature type="compositionally biased region" description="Polar residues" evidence="1">
    <location>
        <begin position="378"/>
        <end position="392"/>
    </location>
</feature>
<dbReference type="AlphaFoldDB" id="A0A4P9Z1V8"/>
<proteinExistence type="predicted"/>
<reference evidence="3" key="1">
    <citation type="journal article" date="2018" name="Nat. Microbiol.">
        <title>Leveraging single-cell genomics to expand the fungal tree of life.</title>
        <authorList>
            <person name="Ahrendt S.R."/>
            <person name="Quandt C.A."/>
            <person name="Ciobanu D."/>
            <person name="Clum A."/>
            <person name="Salamov A."/>
            <person name="Andreopoulos B."/>
            <person name="Cheng J.F."/>
            <person name="Woyke T."/>
            <person name="Pelin A."/>
            <person name="Henrissat B."/>
            <person name="Reynolds N.K."/>
            <person name="Benny G.L."/>
            <person name="Smith M.E."/>
            <person name="James T.Y."/>
            <person name="Grigoriev I.V."/>
        </authorList>
    </citation>
    <scope>NUCLEOTIDE SEQUENCE [LARGE SCALE GENOMIC DNA]</scope>
    <source>
        <strain evidence="3">Benny S71-1</strain>
    </source>
</reference>
<feature type="region of interest" description="Disordered" evidence="1">
    <location>
        <begin position="347"/>
        <end position="442"/>
    </location>
</feature>
<dbReference type="Proteomes" id="UP000278143">
    <property type="component" value="Unassembled WGS sequence"/>
</dbReference>
<dbReference type="OrthoDB" id="10667976at2759"/>